<dbReference type="InterPro" id="IPR050447">
    <property type="entry name" value="Erg6_SMT_methyltransf"/>
</dbReference>
<dbReference type="PANTHER" id="PTHR44068:SF11">
    <property type="entry name" value="GERANYL DIPHOSPHATE 2-C-METHYLTRANSFERASE"/>
    <property type="match status" value="1"/>
</dbReference>
<protein>
    <submittedName>
        <fullName evidence="2">Class I SAM-dependent methyltransferase</fullName>
    </submittedName>
</protein>
<dbReference type="GO" id="GO:0008168">
    <property type="term" value="F:methyltransferase activity"/>
    <property type="evidence" value="ECO:0007669"/>
    <property type="project" value="UniProtKB-KW"/>
</dbReference>
<evidence type="ECO:0000313" key="2">
    <source>
        <dbReference type="EMBL" id="GAA4748593.1"/>
    </source>
</evidence>
<accession>A0ABP8Z7A6</accession>
<dbReference type="SUPFAM" id="SSF53335">
    <property type="entry name" value="S-adenosyl-L-methionine-dependent methyltransferases"/>
    <property type="match status" value="1"/>
</dbReference>
<gene>
    <name evidence="2" type="ORF">GCM10023350_36910</name>
</gene>
<dbReference type="RefSeq" id="WP_345528401.1">
    <property type="nucleotide sequence ID" value="NZ_BAABKN010000023.1"/>
</dbReference>
<reference evidence="3" key="1">
    <citation type="journal article" date="2019" name="Int. J. Syst. Evol. Microbiol.">
        <title>The Global Catalogue of Microorganisms (GCM) 10K type strain sequencing project: providing services to taxonomists for standard genome sequencing and annotation.</title>
        <authorList>
            <consortium name="The Broad Institute Genomics Platform"/>
            <consortium name="The Broad Institute Genome Sequencing Center for Infectious Disease"/>
            <person name="Wu L."/>
            <person name="Ma J."/>
        </authorList>
    </citation>
    <scope>NUCLEOTIDE SEQUENCE [LARGE SCALE GENOMIC DNA]</scope>
    <source>
        <strain evidence="3">JCM 18532</strain>
    </source>
</reference>
<keyword evidence="2" id="KW-0489">Methyltransferase</keyword>
<evidence type="ECO:0000313" key="3">
    <source>
        <dbReference type="Proteomes" id="UP001499882"/>
    </source>
</evidence>
<dbReference type="Pfam" id="PF13649">
    <property type="entry name" value="Methyltransf_25"/>
    <property type="match status" value="1"/>
</dbReference>
<keyword evidence="2" id="KW-0808">Transferase</keyword>
<sequence length="269" mass="28449">MTTSTTPRTQNPTPLWALGDYHAVATELIAPLGPRVVEATGIGPGQHVLDVAAGTGNAALPAARTGADVVASDITQALLDIGQRAADAQGLDLDWRADDAQALPYDDAEFDAAISCVGVMFAPRHQDAADELARVVRPGGRIGLISWTPEGFIGRMFATMKPYAPAPPPGAQPPPLWGDEAHVRGLLGDGVTDVVAVRETVSIDRFASGAEFRDFFKATYGPTIMVYRSIADDPSRVAELDAALAALGDSALVDGRMEWEYLLLTCRRA</sequence>
<dbReference type="InterPro" id="IPR041698">
    <property type="entry name" value="Methyltransf_25"/>
</dbReference>
<organism evidence="2 3">
    <name type="scientific">Nocardioides endophyticus</name>
    <dbReference type="NCBI Taxonomy" id="1353775"/>
    <lineage>
        <taxon>Bacteria</taxon>
        <taxon>Bacillati</taxon>
        <taxon>Actinomycetota</taxon>
        <taxon>Actinomycetes</taxon>
        <taxon>Propionibacteriales</taxon>
        <taxon>Nocardioidaceae</taxon>
        <taxon>Nocardioides</taxon>
    </lineage>
</organism>
<comment type="caution">
    <text evidence="2">The sequence shown here is derived from an EMBL/GenBank/DDBJ whole genome shotgun (WGS) entry which is preliminary data.</text>
</comment>
<dbReference type="GO" id="GO:0032259">
    <property type="term" value="P:methylation"/>
    <property type="evidence" value="ECO:0007669"/>
    <property type="project" value="UniProtKB-KW"/>
</dbReference>
<keyword evidence="3" id="KW-1185">Reference proteome</keyword>
<dbReference type="CDD" id="cd02440">
    <property type="entry name" value="AdoMet_MTases"/>
    <property type="match status" value="1"/>
</dbReference>
<evidence type="ECO:0000259" key="1">
    <source>
        <dbReference type="Pfam" id="PF13649"/>
    </source>
</evidence>
<proteinExistence type="predicted"/>
<dbReference type="PANTHER" id="PTHR44068">
    <property type="entry name" value="ZGC:194242"/>
    <property type="match status" value="1"/>
</dbReference>
<dbReference type="Proteomes" id="UP001499882">
    <property type="component" value="Unassembled WGS sequence"/>
</dbReference>
<dbReference type="InterPro" id="IPR029063">
    <property type="entry name" value="SAM-dependent_MTases_sf"/>
</dbReference>
<feature type="domain" description="Methyltransferase" evidence="1">
    <location>
        <begin position="48"/>
        <end position="140"/>
    </location>
</feature>
<dbReference type="Gene3D" id="3.40.50.150">
    <property type="entry name" value="Vaccinia Virus protein VP39"/>
    <property type="match status" value="1"/>
</dbReference>
<dbReference type="EMBL" id="BAABKN010000023">
    <property type="protein sequence ID" value="GAA4748593.1"/>
    <property type="molecule type" value="Genomic_DNA"/>
</dbReference>
<name>A0ABP8Z7A6_9ACTN</name>